<organism evidence="5 6">
    <name type="scientific">Actinoplanes couchii</name>
    <dbReference type="NCBI Taxonomy" id="403638"/>
    <lineage>
        <taxon>Bacteria</taxon>
        <taxon>Bacillati</taxon>
        <taxon>Actinomycetota</taxon>
        <taxon>Actinomycetes</taxon>
        <taxon>Micromonosporales</taxon>
        <taxon>Micromonosporaceae</taxon>
        <taxon>Actinoplanes</taxon>
    </lineage>
</organism>
<dbReference type="SUPFAM" id="SSF53474">
    <property type="entry name" value="alpha/beta-Hydrolases"/>
    <property type="match status" value="1"/>
</dbReference>
<dbReference type="Pfam" id="PF12146">
    <property type="entry name" value="Hydrolase_4"/>
    <property type="match status" value="1"/>
</dbReference>
<keyword evidence="6" id="KW-1185">Reference proteome</keyword>
<feature type="transmembrane region" description="Helical" evidence="3">
    <location>
        <begin position="427"/>
        <end position="446"/>
    </location>
</feature>
<evidence type="ECO:0000259" key="4">
    <source>
        <dbReference type="Pfam" id="PF12146"/>
    </source>
</evidence>
<evidence type="ECO:0000256" key="3">
    <source>
        <dbReference type="SAM" id="Phobius"/>
    </source>
</evidence>
<keyword evidence="3" id="KW-1133">Transmembrane helix</keyword>
<dbReference type="RefSeq" id="WP_203798404.1">
    <property type="nucleotide sequence ID" value="NZ_BAAAQE010000018.1"/>
</dbReference>
<dbReference type="PANTHER" id="PTHR22946">
    <property type="entry name" value="DIENELACTONE HYDROLASE DOMAIN-CONTAINING PROTEIN-RELATED"/>
    <property type="match status" value="1"/>
</dbReference>
<dbReference type="Proteomes" id="UP000612282">
    <property type="component" value="Unassembled WGS sequence"/>
</dbReference>
<dbReference type="EMBL" id="BOMG01000060">
    <property type="protein sequence ID" value="GID56589.1"/>
    <property type="molecule type" value="Genomic_DNA"/>
</dbReference>
<feature type="transmembrane region" description="Helical" evidence="3">
    <location>
        <begin position="372"/>
        <end position="395"/>
    </location>
</feature>
<proteinExistence type="inferred from homology"/>
<feature type="transmembrane region" description="Helical" evidence="3">
    <location>
        <begin position="289"/>
        <end position="309"/>
    </location>
</feature>
<evidence type="ECO:0000256" key="2">
    <source>
        <dbReference type="SAM" id="MobiDB-lite"/>
    </source>
</evidence>
<sequence length="504" mass="52100">MKRTLLLLLVLLLGGGWLIAGAGDGLRREHVVAAGVPLEEVHPAGDGKRPGVVVAHGFSGSARLMEPFGDTLAARGYVVVLLDFAGHGANTGGLPDQAAGTDKSTRVLQANLDAAVAHLRSLTDVDPARIALVGHSMGAGAVTRYAAAHPDVAATVAISLPGVEAASPQGPANLLTLVGGLEFPGFHYSAETVAAQRPDRMVRTITGVEHITVLYAPETHRAMLAWLDSTFGGPLTYADVPFPARRLLGAGLLVLAFLIGLHPLVTLLAGGPRTTGKPKLWPGLPRLGLTVLVTAGAAAVGAVAARFLPTTQMPIAIAGYVTGYATVTGALLLGYAYRIAPPGKPRNPGQPGEPGNPGQPGKPEKPGKSGRLLLTVPYAIVAIAVPVHLGLTHAIPVGDRWWLLLIMWAAFFLFAWAAELVSGGSPVLLLAISAVFVIVLAAAAVAGLTHSFVVLALFPLIGLFLWQAVWSAILHRHGAATWVTALTGSIVLTWPLAITLPLIG</sequence>
<feature type="transmembrane region" description="Helical" evidence="3">
    <location>
        <begin position="315"/>
        <end position="337"/>
    </location>
</feature>
<dbReference type="InterPro" id="IPR022742">
    <property type="entry name" value="Hydrolase_4"/>
</dbReference>
<feature type="transmembrane region" description="Helical" evidence="3">
    <location>
        <begin position="401"/>
        <end position="420"/>
    </location>
</feature>
<comment type="similarity">
    <text evidence="1">Belongs to the AB hydrolase superfamily.</text>
</comment>
<dbReference type="InterPro" id="IPR050261">
    <property type="entry name" value="FrsA_esterase"/>
</dbReference>
<accession>A0ABQ3XDK2</accession>
<evidence type="ECO:0000313" key="6">
    <source>
        <dbReference type="Proteomes" id="UP000612282"/>
    </source>
</evidence>
<keyword evidence="3" id="KW-0472">Membrane</keyword>
<dbReference type="Gene3D" id="3.40.50.1820">
    <property type="entry name" value="alpha/beta hydrolase"/>
    <property type="match status" value="1"/>
</dbReference>
<comment type="caution">
    <text evidence="5">The sequence shown here is derived from an EMBL/GenBank/DDBJ whole genome shotgun (WGS) entry which is preliminary data.</text>
</comment>
<feature type="domain" description="Serine aminopeptidase S33" evidence="4">
    <location>
        <begin position="51"/>
        <end position="173"/>
    </location>
</feature>
<dbReference type="InterPro" id="IPR029058">
    <property type="entry name" value="AB_hydrolase_fold"/>
</dbReference>
<feature type="region of interest" description="Disordered" evidence="2">
    <location>
        <begin position="344"/>
        <end position="367"/>
    </location>
</feature>
<feature type="transmembrane region" description="Helical" evidence="3">
    <location>
        <begin position="452"/>
        <end position="473"/>
    </location>
</feature>
<evidence type="ECO:0000256" key="1">
    <source>
        <dbReference type="ARBA" id="ARBA00008645"/>
    </source>
</evidence>
<name>A0ABQ3XDK2_9ACTN</name>
<keyword evidence="3" id="KW-0812">Transmembrane</keyword>
<feature type="transmembrane region" description="Helical" evidence="3">
    <location>
        <begin position="480"/>
        <end position="503"/>
    </location>
</feature>
<evidence type="ECO:0000313" key="5">
    <source>
        <dbReference type="EMBL" id="GID56589.1"/>
    </source>
</evidence>
<gene>
    <name evidence="5" type="ORF">Aco03nite_049930</name>
</gene>
<feature type="transmembrane region" description="Helical" evidence="3">
    <location>
        <begin position="247"/>
        <end position="269"/>
    </location>
</feature>
<protein>
    <recommendedName>
        <fullName evidence="4">Serine aminopeptidase S33 domain-containing protein</fullName>
    </recommendedName>
</protein>
<reference evidence="5 6" key="1">
    <citation type="submission" date="2021-01" db="EMBL/GenBank/DDBJ databases">
        <title>Whole genome shotgun sequence of Actinoplanes couchii NBRC 106145.</title>
        <authorList>
            <person name="Komaki H."/>
            <person name="Tamura T."/>
        </authorList>
    </citation>
    <scope>NUCLEOTIDE SEQUENCE [LARGE SCALE GENOMIC DNA]</scope>
    <source>
        <strain evidence="5 6">NBRC 106145</strain>
    </source>
</reference>